<keyword evidence="4" id="KW-1003">Cell membrane</keyword>
<evidence type="ECO:0000256" key="2">
    <source>
        <dbReference type="ARBA" id="ARBA00004651"/>
    </source>
</evidence>
<evidence type="ECO:0000256" key="8">
    <source>
        <dbReference type="ARBA" id="ARBA00022989"/>
    </source>
</evidence>
<keyword evidence="7 13" id="KW-0418">Kinase</keyword>
<dbReference type="PANTHER" id="PTHR45453:SF2">
    <property type="entry name" value="HISTIDINE KINASE"/>
    <property type="match status" value="1"/>
</dbReference>
<dbReference type="Gene3D" id="3.30.565.10">
    <property type="entry name" value="Histidine kinase-like ATPase, C-terminal domain"/>
    <property type="match status" value="1"/>
</dbReference>
<feature type="domain" description="Histidine kinase" evidence="12">
    <location>
        <begin position="126"/>
        <end position="332"/>
    </location>
</feature>
<name>A0A2P2BN00_9FIRM</name>
<evidence type="ECO:0000256" key="3">
    <source>
        <dbReference type="ARBA" id="ARBA00012438"/>
    </source>
</evidence>
<dbReference type="PANTHER" id="PTHR45453">
    <property type="entry name" value="PHOSPHATE REGULON SENSOR PROTEIN PHOR"/>
    <property type="match status" value="1"/>
</dbReference>
<evidence type="ECO:0000256" key="10">
    <source>
        <dbReference type="ARBA" id="ARBA00023136"/>
    </source>
</evidence>
<evidence type="ECO:0000256" key="1">
    <source>
        <dbReference type="ARBA" id="ARBA00000085"/>
    </source>
</evidence>
<dbReference type="InterPro" id="IPR036890">
    <property type="entry name" value="HATPase_C_sf"/>
</dbReference>
<evidence type="ECO:0000256" key="6">
    <source>
        <dbReference type="ARBA" id="ARBA00022692"/>
    </source>
</evidence>
<dbReference type="InterPro" id="IPR003661">
    <property type="entry name" value="HisK_dim/P_dom"/>
</dbReference>
<evidence type="ECO:0000259" key="12">
    <source>
        <dbReference type="PROSITE" id="PS50109"/>
    </source>
</evidence>
<dbReference type="KEGG" id="rhom:FRIFI_0218"/>
<dbReference type="EMBL" id="LN650648">
    <property type="protein sequence ID" value="CEI71769.1"/>
    <property type="molecule type" value="Genomic_DNA"/>
</dbReference>
<dbReference type="InterPro" id="IPR050351">
    <property type="entry name" value="BphY/WalK/GraS-like"/>
</dbReference>
<dbReference type="CDD" id="cd00082">
    <property type="entry name" value="HisKA"/>
    <property type="match status" value="1"/>
</dbReference>
<evidence type="ECO:0000313" key="13">
    <source>
        <dbReference type="EMBL" id="CEI71769.1"/>
    </source>
</evidence>
<dbReference type="GO" id="GO:0005886">
    <property type="term" value="C:plasma membrane"/>
    <property type="evidence" value="ECO:0007669"/>
    <property type="project" value="UniProtKB-SubCell"/>
</dbReference>
<evidence type="ECO:0000256" key="11">
    <source>
        <dbReference type="SAM" id="Phobius"/>
    </source>
</evidence>
<dbReference type="GO" id="GO:0000155">
    <property type="term" value="F:phosphorelay sensor kinase activity"/>
    <property type="evidence" value="ECO:0007669"/>
    <property type="project" value="InterPro"/>
</dbReference>
<accession>A0A2P2BN00</accession>
<keyword evidence="8 11" id="KW-1133">Transmembrane helix</keyword>
<keyword evidence="10 11" id="KW-0472">Membrane</keyword>
<evidence type="ECO:0000256" key="7">
    <source>
        <dbReference type="ARBA" id="ARBA00022777"/>
    </source>
</evidence>
<comment type="subcellular location">
    <subcellularLocation>
        <location evidence="2">Cell membrane</location>
        <topology evidence="2">Multi-pass membrane protein</topology>
    </subcellularLocation>
</comment>
<dbReference type="InterPro" id="IPR005467">
    <property type="entry name" value="His_kinase_dom"/>
</dbReference>
<dbReference type="GO" id="GO:0004721">
    <property type="term" value="F:phosphoprotein phosphatase activity"/>
    <property type="evidence" value="ECO:0007669"/>
    <property type="project" value="TreeGrafter"/>
</dbReference>
<keyword evidence="6 11" id="KW-0812">Transmembrane</keyword>
<organism evidence="13 14">
    <name type="scientific">Romboutsia hominis</name>
    <dbReference type="NCBI Taxonomy" id="1507512"/>
    <lineage>
        <taxon>Bacteria</taxon>
        <taxon>Bacillati</taxon>
        <taxon>Bacillota</taxon>
        <taxon>Clostridia</taxon>
        <taxon>Peptostreptococcales</taxon>
        <taxon>Peptostreptococcaceae</taxon>
        <taxon>Romboutsia</taxon>
    </lineage>
</organism>
<dbReference type="Pfam" id="PF02518">
    <property type="entry name" value="HATPase_c"/>
    <property type="match status" value="1"/>
</dbReference>
<dbReference type="InterPro" id="IPR003594">
    <property type="entry name" value="HATPase_dom"/>
</dbReference>
<dbReference type="GO" id="GO:0016036">
    <property type="term" value="P:cellular response to phosphate starvation"/>
    <property type="evidence" value="ECO:0007669"/>
    <property type="project" value="TreeGrafter"/>
</dbReference>
<evidence type="ECO:0000256" key="4">
    <source>
        <dbReference type="ARBA" id="ARBA00022475"/>
    </source>
</evidence>
<protein>
    <recommendedName>
        <fullName evidence="3">histidine kinase</fullName>
        <ecNumber evidence="3">2.7.13.3</ecNumber>
    </recommendedName>
</protein>
<dbReference type="SMART" id="SM00387">
    <property type="entry name" value="HATPase_c"/>
    <property type="match status" value="1"/>
</dbReference>
<dbReference type="SUPFAM" id="SSF55874">
    <property type="entry name" value="ATPase domain of HSP90 chaperone/DNA topoisomerase II/histidine kinase"/>
    <property type="match status" value="1"/>
</dbReference>
<feature type="transmembrane region" description="Helical" evidence="11">
    <location>
        <begin position="12"/>
        <end position="31"/>
    </location>
</feature>
<dbReference type="Proteomes" id="UP000245695">
    <property type="component" value="Chromosome 1"/>
</dbReference>
<evidence type="ECO:0000313" key="14">
    <source>
        <dbReference type="Proteomes" id="UP000245695"/>
    </source>
</evidence>
<dbReference type="RefSeq" id="WP_092922672.1">
    <property type="nucleotide sequence ID" value="NZ_FJTZ01000011.1"/>
</dbReference>
<comment type="catalytic activity">
    <reaction evidence="1">
        <text>ATP + protein L-histidine = ADP + protein N-phospho-L-histidine.</text>
        <dbReference type="EC" id="2.7.13.3"/>
    </reaction>
</comment>
<evidence type="ECO:0000256" key="9">
    <source>
        <dbReference type="ARBA" id="ARBA00023012"/>
    </source>
</evidence>
<dbReference type="PROSITE" id="PS50109">
    <property type="entry name" value="HIS_KIN"/>
    <property type="match status" value="1"/>
</dbReference>
<evidence type="ECO:0000256" key="5">
    <source>
        <dbReference type="ARBA" id="ARBA00022679"/>
    </source>
</evidence>
<proteinExistence type="predicted"/>
<reference evidence="13 14" key="1">
    <citation type="submission" date="2014-09" db="EMBL/GenBank/DDBJ databases">
        <authorList>
            <person name="Hornung B.V."/>
        </authorList>
    </citation>
    <scope>NUCLEOTIDE SEQUENCE [LARGE SCALE GENOMIC DNA]</scope>
    <source>
        <strain evidence="13 14">FRIFI</strain>
    </source>
</reference>
<dbReference type="AlphaFoldDB" id="A0A2P2BN00"/>
<keyword evidence="9" id="KW-0902">Two-component regulatory system</keyword>
<gene>
    <name evidence="13" type="ORF">FRIFI_0218</name>
</gene>
<dbReference type="EC" id="2.7.13.3" evidence="3"/>
<sequence>MNIKDYLNKRIGIISLNIISLITLSIFLFSVGNPFKVIKIVAITWIIVLLIYLLYEYKAIRKHFDEINKYIENTDKKYLLSEIIKEPKYIEAMPYYYALKKASKSMRDEINTIKKQRKDYKEYIEKWVHEVKTPISAIKLIEENNKTSTSRLVLQQLEEIDTYVEQALFYARSEDVEKDYLVKEISLDECINRVITKNKQVLILNNINIEIDDINKSVYSDSKWLEFIVNQIIVNAIKYRRDNNPTIKIYTNEIKNAVELIIYDNGIGIPSYEIDRVFDKGFTGNKGRLNYKSTGIGLYLCKNLCDKLGLLIKIESKEDKCTKVRIIFPKGNFSKF</sequence>
<feature type="transmembrane region" description="Helical" evidence="11">
    <location>
        <begin position="37"/>
        <end position="55"/>
    </location>
</feature>
<keyword evidence="14" id="KW-1185">Reference proteome</keyword>
<keyword evidence="5 13" id="KW-0808">Transferase</keyword>